<feature type="compositionally biased region" description="Polar residues" evidence="1">
    <location>
        <begin position="79"/>
        <end position="116"/>
    </location>
</feature>
<feature type="compositionally biased region" description="Polar residues" evidence="1">
    <location>
        <begin position="134"/>
        <end position="147"/>
    </location>
</feature>
<evidence type="ECO:0000313" key="3">
    <source>
        <dbReference type="Proteomes" id="UP000298030"/>
    </source>
</evidence>
<proteinExistence type="predicted"/>
<organism evidence="2 3">
    <name type="scientific">Coprinellus micaceus</name>
    <name type="common">Glistening ink-cap mushroom</name>
    <name type="synonym">Coprinus micaceus</name>
    <dbReference type="NCBI Taxonomy" id="71717"/>
    <lineage>
        <taxon>Eukaryota</taxon>
        <taxon>Fungi</taxon>
        <taxon>Dikarya</taxon>
        <taxon>Basidiomycota</taxon>
        <taxon>Agaricomycotina</taxon>
        <taxon>Agaricomycetes</taxon>
        <taxon>Agaricomycetidae</taxon>
        <taxon>Agaricales</taxon>
        <taxon>Agaricineae</taxon>
        <taxon>Psathyrellaceae</taxon>
        <taxon>Coprinellus</taxon>
    </lineage>
</organism>
<gene>
    <name evidence="2" type="ORF">FA13DRAFT_224981</name>
</gene>
<feature type="region of interest" description="Disordered" evidence="1">
    <location>
        <begin position="78"/>
        <end position="147"/>
    </location>
</feature>
<dbReference type="AlphaFoldDB" id="A0A4Y7TEZ5"/>
<keyword evidence="3" id="KW-1185">Reference proteome</keyword>
<sequence>MRSRFRGLQDVVSSATDTANLAKATADDALEAADDARDDSEGLSARLDARDLTGAEVETLKMRVDALSASLDALCKLPSSRSQPHLPSHGSHNTAEPAQPLPSTSAIQPPSTSPNNMPLRSLPRRSRRAVPYPRTQTLMGSSGKPNPCPTSGHTIVAYGPHPGVPTDASNNPIVFFRQMIVNYNSSYLTARSLRSAMETRAADNFTLCFTTIGEAEAFANCVWEHPPVPGAQATIPPTIPNAFPFDPPSDMDLSFAVSDLDSDMDLDSTMAYGPLLLIYI</sequence>
<dbReference type="Proteomes" id="UP000298030">
    <property type="component" value="Unassembled WGS sequence"/>
</dbReference>
<protein>
    <submittedName>
        <fullName evidence="2">Uncharacterized protein</fullName>
    </submittedName>
</protein>
<reference evidence="2 3" key="1">
    <citation type="journal article" date="2019" name="Nat. Ecol. Evol.">
        <title>Megaphylogeny resolves global patterns of mushroom evolution.</title>
        <authorList>
            <person name="Varga T."/>
            <person name="Krizsan K."/>
            <person name="Foldi C."/>
            <person name="Dima B."/>
            <person name="Sanchez-Garcia M."/>
            <person name="Sanchez-Ramirez S."/>
            <person name="Szollosi G.J."/>
            <person name="Szarkandi J.G."/>
            <person name="Papp V."/>
            <person name="Albert L."/>
            <person name="Andreopoulos W."/>
            <person name="Angelini C."/>
            <person name="Antonin V."/>
            <person name="Barry K.W."/>
            <person name="Bougher N.L."/>
            <person name="Buchanan P."/>
            <person name="Buyck B."/>
            <person name="Bense V."/>
            <person name="Catcheside P."/>
            <person name="Chovatia M."/>
            <person name="Cooper J."/>
            <person name="Damon W."/>
            <person name="Desjardin D."/>
            <person name="Finy P."/>
            <person name="Geml J."/>
            <person name="Haridas S."/>
            <person name="Hughes K."/>
            <person name="Justo A."/>
            <person name="Karasinski D."/>
            <person name="Kautmanova I."/>
            <person name="Kiss B."/>
            <person name="Kocsube S."/>
            <person name="Kotiranta H."/>
            <person name="LaButti K.M."/>
            <person name="Lechner B.E."/>
            <person name="Liimatainen K."/>
            <person name="Lipzen A."/>
            <person name="Lukacs Z."/>
            <person name="Mihaltcheva S."/>
            <person name="Morgado L.N."/>
            <person name="Niskanen T."/>
            <person name="Noordeloos M.E."/>
            <person name="Ohm R.A."/>
            <person name="Ortiz-Santana B."/>
            <person name="Ovrebo C."/>
            <person name="Racz N."/>
            <person name="Riley R."/>
            <person name="Savchenko A."/>
            <person name="Shiryaev A."/>
            <person name="Soop K."/>
            <person name="Spirin V."/>
            <person name="Szebenyi C."/>
            <person name="Tomsovsky M."/>
            <person name="Tulloss R.E."/>
            <person name="Uehling J."/>
            <person name="Grigoriev I.V."/>
            <person name="Vagvolgyi C."/>
            <person name="Papp T."/>
            <person name="Martin F.M."/>
            <person name="Miettinen O."/>
            <person name="Hibbett D.S."/>
            <person name="Nagy L.G."/>
        </authorList>
    </citation>
    <scope>NUCLEOTIDE SEQUENCE [LARGE SCALE GENOMIC DNA]</scope>
    <source>
        <strain evidence="2 3">FP101781</strain>
    </source>
</reference>
<dbReference type="EMBL" id="QPFP01000014">
    <property type="protein sequence ID" value="TEB32747.1"/>
    <property type="molecule type" value="Genomic_DNA"/>
</dbReference>
<accession>A0A4Y7TEZ5</accession>
<comment type="caution">
    <text evidence="2">The sequence shown here is derived from an EMBL/GenBank/DDBJ whole genome shotgun (WGS) entry which is preliminary data.</text>
</comment>
<name>A0A4Y7TEZ5_COPMI</name>
<evidence type="ECO:0000313" key="2">
    <source>
        <dbReference type="EMBL" id="TEB32747.1"/>
    </source>
</evidence>
<evidence type="ECO:0000256" key="1">
    <source>
        <dbReference type="SAM" id="MobiDB-lite"/>
    </source>
</evidence>